<evidence type="ECO:0000256" key="2">
    <source>
        <dbReference type="ARBA" id="ARBA00022741"/>
    </source>
</evidence>
<keyword evidence="15" id="KW-1185">Reference proteome</keyword>
<evidence type="ECO:0000256" key="10">
    <source>
        <dbReference type="SAM" id="MobiDB-lite"/>
    </source>
</evidence>
<feature type="compositionally biased region" description="Basic and acidic residues" evidence="10">
    <location>
        <begin position="68"/>
        <end position="78"/>
    </location>
</feature>
<keyword evidence="3" id="KW-0378">Hydrolase</keyword>
<feature type="short sequence motif" description="Q motif" evidence="9">
    <location>
        <begin position="129"/>
        <end position="157"/>
    </location>
</feature>
<dbReference type="GO" id="GO:0005524">
    <property type="term" value="F:ATP binding"/>
    <property type="evidence" value="ECO:0007669"/>
    <property type="project" value="UniProtKB-KW"/>
</dbReference>
<dbReference type="AlphaFoldDB" id="D8LVL7"/>
<dbReference type="GO" id="GO:0005829">
    <property type="term" value="C:cytosol"/>
    <property type="evidence" value="ECO:0007669"/>
    <property type="project" value="TreeGrafter"/>
</dbReference>
<dbReference type="GeneID" id="24917582"/>
<dbReference type="InterPro" id="IPR014001">
    <property type="entry name" value="Helicase_ATP-bd"/>
</dbReference>
<organism evidence="14">
    <name type="scientific">Blastocystis hominis</name>
    <dbReference type="NCBI Taxonomy" id="12968"/>
    <lineage>
        <taxon>Eukaryota</taxon>
        <taxon>Sar</taxon>
        <taxon>Stramenopiles</taxon>
        <taxon>Bigyra</taxon>
        <taxon>Opalozoa</taxon>
        <taxon>Opalinata</taxon>
        <taxon>Blastocystidae</taxon>
        <taxon>Blastocystis</taxon>
    </lineage>
</organism>
<dbReference type="PROSITE" id="PS51195">
    <property type="entry name" value="Q_MOTIF"/>
    <property type="match status" value="1"/>
</dbReference>
<feature type="region of interest" description="Disordered" evidence="10">
    <location>
        <begin position="523"/>
        <end position="563"/>
    </location>
</feature>
<dbReference type="PANTHER" id="PTHR47959">
    <property type="entry name" value="ATP-DEPENDENT RNA HELICASE RHLE-RELATED"/>
    <property type="match status" value="1"/>
</dbReference>
<evidence type="ECO:0000259" key="12">
    <source>
        <dbReference type="PROSITE" id="PS51194"/>
    </source>
</evidence>
<dbReference type="Pfam" id="PF00271">
    <property type="entry name" value="Helicase_C"/>
    <property type="match status" value="1"/>
</dbReference>
<feature type="domain" description="Helicase ATP-binding" evidence="11">
    <location>
        <begin position="160"/>
        <end position="330"/>
    </location>
</feature>
<feature type="compositionally biased region" description="Low complexity" evidence="10">
    <location>
        <begin position="82"/>
        <end position="98"/>
    </location>
</feature>
<dbReference type="SMART" id="SM00487">
    <property type="entry name" value="DEXDc"/>
    <property type="match status" value="1"/>
</dbReference>
<dbReference type="OrthoDB" id="360161at2759"/>
<dbReference type="PROSITE" id="PS51194">
    <property type="entry name" value="HELICASE_CTER"/>
    <property type="match status" value="1"/>
</dbReference>
<feature type="domain" description="DEAD-box RNA helicase Q" evidence="13">
    <location>
        <begin position="129"/>
        <end position="157"/>
    </location>
</feature>
<dbReference type="GO" id="GO:0030490">
    <property type="term" value="P:maturation of SSU-rRNA"/>
    <property type="evidence" value="ECO:0007669"/>
    <property type="project" value="InterPro"/>
</dbReference>
<reference evidence="14" key="1">
    <citation type="submission" date="2010-02" db="EMBL/GenBank/DDBJ databases">
        <title>Sequencing and annotation of the Blastocystis hominis genome.</title>
        <authorList>
            <person name="Wincker P."/>
        </authorList>
    </citation>
    <scope>NUCLEOTIDE SEQUENCE</scope>
    <source>
        <strain evidence="14">Singapore isolate B</strain>
    </source>
</reference>
<proteinExistence type="inferred from homology"/>
<feature type="domain" description="Helicase C-terminal" evidence="12">
    <location>
        <begin position="341"/>
        <end position="502"/>
    </location>
</feature>
<dbReference type="EMBL" id="FN668638">
    <property type="protein sequence ID" value="CBK19856.2"/>
    <property type="molecule type" value="Genomic_DNA"/>
</dbReference>
<sequence length="563" mass="63392">MSQASFFLLGYGLHFKETNQKNKDPSAKGNKHQKVQTTIHKSTIDIPTSDDVLKRNDSDQSKNMLNVWKHDRLERRPSLDNSSVKSTSSASQSTYSAESGVNKFRQSMRISVSGGDIPAPIYTFENMPFRSDQSKLKETILQNIENSEYKEPTPIQMQSIPIIIQTREFLGIVPTGSVKTAAYLLPILQRRNAHGTEHIRAVILTPTLELAAQVHRHLLRLGERSGIKSKVLSKSTWPIFQEGKQSIDCLISTPLRLISAISASIIDLSQAEILVLDEGDKLFEDGFIEQIDEIMAACSNPRLQRLLFSATLPQGVEAIARTVLRDPIRVIVGHKNTTTSDVEQSLVYCGNEEGKLIAIRNLLREGFEPPMLVFVQSKDRARQLYTELAYDRVNVDVIHSDLSNLARTAAINRFRTGETWVLIATDLLGRGLDFLGLNTVVNYDFPQSGVDYIHRIGRTGRAGRKGKAITFFTEEDKPMLRSIANVMNISGFEVPQWMLQLKKTNKRELKKIAKHGVKRDEITTQAKFDKKKKRKEKKVKKGKEESEEQLAAPVLEEDLSSLL</sequence>
<dbReference type="InterPro" id="IPR001650">
    <property type="entry name" value="Helicase_C-like"/>
</dbReference>
<dbReference type="OMA" id="EMAHSIM"/>
<dbReference type="GO" id="GO:0003723">
    <property type="term" value="F:RNA binding"/>
    <property type="evidence" value="ECO:0007669"/>
    <property type="project" value="UniProtKB-KW"/>
</dbReference>
<protein>
    <recommendedName>
        <fullName evidence="1">RNA helicase</fullName>
        <ecNumber evidence="1">3.6.4.13</ecNumber>
    </recommendedName>
</protein>
<dbReference type="RefSeq" id="XP_012893904.1">
    <property type="nucleotide sequence ID" value="XM_013038450.1"/>
</dbReference>
<comment type="catalytic activity">
    <reaction evidence="8">
        <text>ATP + H2O = ADP + phosphate + H(+)</text>
        <dbReference type="Rhea" id="RHEA:13065"/>
        <dbReference type="ChEBI" id="CHEBI:15377"/>
        <dbReference type="ChEBI" id="CHEBI:15378"/>
        <dbReference type="ChEBI" id="CHEBI:30616"/>
        <dbReference type="ChEBI" id="CHEBI:43474"/>
        <dbReference type="ChEBI" id="CHEBI:456216"/>
        <dbReference type="EC" id="3.6.4.13"/>
    </reaction>
</comment>
<dbReference type="InterPro" id="IPR044764">
    <property type="entry name" value="DDX52/Rok1_DEADc"/>
</dbReference>
<keyword evidence="5" id="KW-0067">ATP-binding</keyword>
<accession>D8LVL7</accession>
<dbReference type="PANTHER" id="PTHR47959:SF15">
    <property type="entry name" value="RNA HELICASE"/>
    <property type="match status" value="1"/>
</dbReference>
<dbReference type="InterPro" id="IPR014014">
    <property type="entry name" value="RNA_helicase_DEAD_Q_motif"/>
</dbReference>
<keyword evidence="2" id="KW-0547">Nucleotide-binding</keyword>
<dbReference type="EC" id="3.6.4.13" evidence="1"/>
<gene>
    <name evidence="14" type="ORF">GSBLH_T00000267001</name>
</gene>
<evidence type="ECO:0000259" key="13">
    <source>
        <dbReference type="PROSITE" id="PS51195"/>
    </source>
</evidence>
<evidence type="ECO:0000313" key="15">
    <source>
        <dbReference type="Proteomes" id="UP000008312"/>
    </source>
</evidence>
<feature type="region of interest" description="Disordered" evidence="10">
    <location>
        <begin position="19"/>
        <end position="43"/>
    </location>
</feature>
<name>D8LVL7_BLAHO</name>
<dbReference type="GO" id="GO:0016787">
    <property type="term" value="F:hydrolase activity"/>
    <property type="evidence" value="ECO:0007669"/>
    <property type="project" value="UniProtKB-KW"/>
</dbReference>
<evidence type="ECO:0000256" key="4">
    <source>
        <dbReference type="ARBA" id="ARBA00022806"/>
    </source>
</evidence>
<dbReference type="GO" id="GO:0003724">
    <property type="term" value="F:RNA helicase activity"/>
    <property type="evidence" value="ECO:0007669"/>
    <property type="project" value="UniProtKB-EC"/>
</dbReference>
<comment type="similarity">
    <text evidence="7">Belongs to the DEAD box helicase family. DDX52/ROK1 subfamily.</text>
</comment>
<evidence type="ECO:0000256" key="1">
    <source>
        <dbReference type="ARBA" id="ARBA00012552"/>
    </source>
</evidence>
<evidence type="ECO:0000256" key="5">
    <source>
        <dbReference type="ARBA" id="ARBA00022840"/>
    </source>
</evidence>
<evidence type="ECO:0000259" key="11">
    <source>
        <dbReference type="PROSITE" id="PS51192"/>
    </source>
</evidence>
<dbReference type="InterPro" id="IPR027417">
    <property type="entry name" value="P-loop_NTPase"/>
</dbReference>
<dbReference type="InParanoid" id="D8LVL7"/>
<evidence type="ECO:0000256" key="6">
    <source>
        <dbReference type="ARBA" id="ARBA00022884"/>
    </source>
</evidence>
<evidence type="ECO:0000256" key="8">
    <source>
        <dbReference type="ARBA" id="ARBA00047984"/>
    </source>
</evidence>
<dbReference type="Pfam" id="PF00270">
    <property type="entry name" value="DEAD"/>
    <property type="match status" value="1"/>
</dbReference>
<keyword evidence="6" id="KW-0694">RNA-binding</keyword>
<dbReference type="Proteomes" id="UP000008312">
    <property type="component" value="Unassembled WGS sequence"/>
</dbReference>
<keyword evidence="4" id="KW-0347">Helicase</keyword>
<dbReference type="InterPro" id="IPR011545">
    <property type="entry name" value="DEAD/DEAH_box_helicase_dom"/>
</dbReference>
<evidence type="ECO:0000256" key="9">
    <source>
        <dbReference type="PROSITE-ProRule" id="PRU00552"/>
    </source>
</evidence>
<feature type="compositionally biased region" description="Basic residues" evidence="10">
    <location>
        <begin position="529"/>
        <end position="541"/>
    </location>
</feature>
<dbReference type="CDD" id="cd18787">
    <property type="entry name" value="SF2_C_DEAD"/>
    <property type="match status" value="1"/>
</dbReference>
<evidence type="ECO:0000256" key="7">
    <source>
        <dbReference type="ARBA" id="ARBA00024355"/>
    </source>
</evidence>
<evidence type="ECO:0000256" key="3">
    <source>
        <dbReference type="ARBA" id="ARBA00022801"/>
    </source>
</evidence>
<dbReference type="InterPro" id="IPR050079">
    <property type="entry name" value="DEAD_box_RNA_helicase"/>
</dbReference>
<dbReference type="CDD" id="cd17957">
    <property type="entry name" value="DEADc_DDX52"/>
    <property type="match status" value="1"/>
</dbReference>
<dbReference type="SMART" id="SM00490">
    <property type="entry name" value="HELICc"/>
    <property type="match status" value="1"/>
</dbReference>
<dbReference type="PROSITE" id="PS51192">
    <property type="entry name" value="HELICASE_ATP_BIND_1"/>
    <property type="match status" value="1"/>
</dbReference>
<dbReference type="SUPFAM" id="SSF52540">
    <property type="entry name" value="P-loop containing nucleoside triphosphate hydrolases"/>
    <property type="match status" value="1"/>
</dbReference>
<feature type="region of interest" description="Disordered" evidence="10">
    <location>
        <begin position="63"/>
        <end position="98"/>
    </location>
</feature>
<dbReference type="Gene3D" id="3.40.50.300">
    <property type="entry name" value="P-loop containing nucleotide triphosphate hydrolases"/>
    <property type="match status" value="2"/>
</dbReference>
<evidence type="ECO:0000313" key="14">
    <source>
        <dbReference type="EMBL" id="CBK19856.2"/>
    </source>
</evidence>